<dbReference type="RefSeq" id="WP_388115611.1">
    <property type="nucleotide sequence ID" value="NZ_JBIAHM010000037.1"/>
</dbReference>
<organism evidence="2 3">
    <name type="scientific">Streptomyces hokutonensis</name>
    <dbReference type="NCBI Taxonomy" id="1306990"/>
    <lineage>
        <taxon>Bacteria</taxon>
        <taxon>Bacillati</taxon>
        <taxon>Actinomycetota</taxon>
        <taxon>Actinomycetes</taxon>
        <taxon>Kitasatosporales</taxon>
        <taxon>Streptomycetaceae</taxon>
        <taxon>Streptomyces</taxon>
    </lineage>
</organism>
<keyword evidence="3" id="KW-1185">Reference proteome</keyword>
<dbReference type="EMBL" id="JBIAHM010000037">
    <property type="protein sequence ID" value="MFE9606820.1"/>
    <property type="molecule type" value="Genomic_DNA"/>
</dbReference>
<comment type="caution">
    <text evidence="2">The sequence shown here is derived from an EMBL/GenBank/DDBJ whole genome shotgun (WGS) entry which is preliminary data.</text>
</comment>
<name>A0ABW6ML09_9ACTN</name>
<feature type="region of interest" description="Disordered" evidence="1">
    <location>
        <begin position="98"/>
        <end position="118"/>
    </location>
</feature>
<evidence type="ECO:0000313" key="3">
    <source>
        <dbReference type="Proteomes" id="UP001601303"/>
    </source>
</evidence>
<evidence type="ECO:0000313" key="2">
    <source>
        <dbReference type="EMBL" id="MFE9606820.1"/>
    </source>
</evidence>
<gene>
    <name evidence="2" type="ORF">ACFYNQ_50825</name>
</gene>
<reference evidence="2 3" key="1">
    <citation type="submission" date="2024-10" db="EMBL/GenBank/DDBJ databases">
        <title>The Natural Products Discovery Center: Release of the First 8490 Sequenced Strains for Exploring Actinobacteria Biosynthetic Diversity.</title>
        <authorList>
            <person name="Kalkreuter E."/>
            <person name="Kautsar S.A."/>
            <person name="Yang D."/>
            <person name="Bader C.D."/>
            <person name="Teijaro C.N."/>
            <person name="Fluegel L."/>
            <person name="Davis C.M."/>
            <person name="Simpson J.R."/>
            <person name="Lauterbach L."/>
            <person name="Steele A.D."/>
            <person name="Gui C."/>
            <person name="Meng S."/>
            <person name="Li G."/>
            <person name="Viehrig K."/>
            <person name="Ye F."/>
            <person name="Su P."/>
            <person name="Kiefer A.F."/>
            <person name="Nichols A."/>
            <person name="Cepeda A.J."/>
            <person name="Yan W."/>
            <person name="Fan B."/>
            <person name="Jiang Y."/>
            <person name="Adhikari A."/>
            <person name="Zheng C.-J."/>
            <person name="Schuster L."/>
            <person name="Cowan T.M."/>
            <person name="Smanski M.J."/>
            <person name="Chevrette M.G."/>
            <person name="De Carvalho L.P.S."/>
            <person name="Shen B."/>
        </authorList>
    </citation>
    <scope>NUCLEOTIDE SEQUENCE [LARGE SCALE GENOMIC DNA]</scope>
    <source>
        <strain evidence="2 3">NPDC006488</strain>
    </source>
</reference>
<evidence type="ECO:0000256" key="1">
    <source>
        <dbReference type="SAM" id="MobiDB-lite"/>
    </source>
</evidence>
<dbReference type="Proteomes" id="UP001601303">
    <property type="component" value="Unassembled WGS sequence"/>
</dbReference>
<protein>
    <submittedName>
        <fullName evidence="2">Uncharacterized protein</fullName>
    </submittedName>
</protein>
<accession>A0ABW6ML09</accession>
<sequence length="118" mass="12342">MTFPLDGFGTRPGRGTCQLPDGLAGGERLALRADHHKENVCGVSTDRACDHRCRAVALTVFAWSVVMAMAGQVAAVATLAPALGVTVQQIACAVRPQARAASGRRVEEAADREEDSAP</sequence>
<proteinExistence type="predicted"/>